<dbReference type="Pfam" id="PF11888">
    <property type="entry name" value="DUF3408"/>
    <property type="match status" value="1"/>
</dbReference>
<protein>
    <recommendedName>
        <fullName evidence="3">DUF3408 domain-containing protein</fullName>
    </recommendedName>
</protein>
<dbReference type="InterPro" id="IPR021823">
    <property type="entry name" value="DUF3408"/>
</dbReference>
<dbReference type="EMBL" id="CACRTC010000025">
    <property type="protein sequence ID" value="VYT24132.1"/>
    <property type="molecule type" value="Genomic_DNA"/>
</dbReference>
<accession>A0A6N2V592</accession>
<evidence type="ECO:0008006" key="3">
    <source>
        <dbReference type="Google" id="ProtNLM"/>
    </source>
</evidence>
<evidence type="ECO:0000256" key="1">
    <source>
        <dbReference type="SAM" id="MobiDB-lite"/>
    </source>
</evidence>
<reference evidence="2" key="1">
    <citation type="submission" date="2019-11" db="EMBL/GenBank/DDBJ databases">
        <authorList>
            <person name="Feng L."/>
        </authorList>
    </citation>
    <scope>NUCLEOTIDE SEQUENCE</scope>
    <source>
        <strain evidence="2">BuniformisLFYP32</strain>
    </source>
</reference>
<proteinExistence type="predicted"/>
<dbReference type="RefSeq" id="WP_156737402.1">
    <property type="nucleotide sequence ID" value="NZ_CACRTC010000025.1"/>
</dbReference>
<feature type="region of interest" description="Disordered" evidence="1">
    <location>
        <begin position="1"/>
        <end position="31"/>
    </location>
</feature>
<gene>
    <name evidence="2" type="ORF">BULFYP32_02473</name>
</gene>
<dbReference type="AlphaFoldDB" id="A0A6N2V592"/>
<evidence type="ECO:0000313" key="2">
    <source>
        <dbReference type="EMBL" id="VYT24132.1"/>
    </source>
</evidence>
<organism evidence="2">
    <name type="scientific">Bacteroides uniformis</name>
    <dbReference type="NCBI Taxonomy" id="820"/>
    <lineage>
        <taxon>Bacteria</taxon>
        <taxon>Pseudomonadati</taxon>
        <taxon>Bacteroidota</taxon>
        <taxon>Bacteroidia</taxon>
        <taxon>Bacteroidales</taxon>
        <taxon>Bacteroidaceae</taxon>
        <taxon>Bacteroides</taxon>
    </lineage>
</organism>
<feature type="compositionally biased region" description="Polar residues" evidence="1">
    <location>
        <begin position="1"/>
        <end position="10"/>
    </location>
</feature>
<sequence length="170" mass="19704">MSKKQTLSKTELQEMTGLDFPEQNLQVEESRKKSIDAALENFSIESVKPHHLPSVAEQVQTEAVHSVAEVTDEVPLTNFVEEQPSAPTIQRRVSSKQRKLSLEEYRNTFMRPYKIEDRKPVFISGKLRKMLDKFACKIGEDRMSMSGLLENIVRHHIELYADDFEHWKGM</sequence>
<name>A0A6N2V592_BACUN</name>